<feature type="chain" id="PRO_5040826420" description="PQQ-binding-like beta-propeller repeat protein" evidence="1">
    <location>
        <begin position="23"/>
        <end position="958"/>
    </location>
</feature>
<feature type="signal peptide" evidence="1">
    <location>
        <begin position="1"/>
        <end position="22"/>
    </location>
</feature>
<dbReference type="InterPro" id="IPR030916">
    <property type="entry name" value="ELWxxDGT_rpt"/>
</dbReference>
<keyword evidence="1" id="KW-0732">Signal</keyword>
<evidence type="ECO:0008006" key="4">
    <source>
        <dbReference type="Google" id="ProtNLM"/>
    </source>
</evidence>
<gene>
    <name evidence="2" type="ORF">OJ997_00200</name>
</gene>
<dbReference type="SUPFAM" id="SSF63829">
    <property type="entry name" value="Calcium-dependent phosphotriesterase"/>
    <property type="match status" value="1"/>
</dbReference>
<dbReference type="RefSeq" id="WP_270022954.1">
    <property type="nucleotide sequence ID" value="NZ_JAPDDP010000001.1"/>
</dbReference>
<name>A0A9X3S655_9ACTN</name>
<dbReference type="Proteomes" id="UP001147653">
    <property type="component" value="Unassembled WGS sequence"/>
</dbReference>
<reference evidence="2" key="1">
    <citation type="submission" date="2022-10" db="EMBL/GenBank/DDBJ databases">
        <title>The WGS of Solirubrobacter phytolaccae KCTC 29190.</title>
        <authorList>
            <person name="Jiang Z."/>
        </authorList>
    </citation>
    <scope>NUCLEOTIDE SEQUENCE</scope>
    <source>
        <strain evidence="2">KCTC 29190</strain>
    </source>
</reference>
<evidence type="ECO:0000313" key="3">
    <source>
        <dbReference type="Proteomes" id="UP001147653"/>
    </source>
</evidence>
<sequence>MRLSTLLIGVALAVVPAAPAFAQDDIELLAKLGSRTFGSLPTAPAALGDGTVLFEADDGVHGPRLWRSDGTAAGTRVVTDLPYRTEYAKLYANEVVDGVAYLHMGSSIWRSDGTAAGTRELLVLPPEGKRAAAAAADGDELRRTVFLPFKGGVAFVVGNLEQRLWVADAAGVRRLDVVPEDGGWTYLGLAGSTGDELYFTQGGSLLKTDGTREGTVGVPNGADFEGLALLDGYALVASRTYTTQEGHRYPLVAVPPGSGPPVKIAESSSRIGPMRVLDGVLYFGTDAGVHRWAPEQGVTALGGPAPAGNESHASGSENFAKTGAVLFWAGGAGADGLWRHDGTSVARVPGPARSPMRITTVAPGRVLFWAYDSTDPDGERVLWLADAAGMQRVPGEVIRGEYTYPFVRSAHGLLYAAFTEQGDVELNRSDGTVAGTGQLVDLNTLPKGSGPSNAARVGDRVLFTTYEHPGLWVTDGTAAGTTVVREHDRTGAPLAPRTLYSDGATTYFQGRDDWLYRSDGTAAGTREIAGPFRALEGVGPVGSAFVFGQLPNCYPCDAELWRTDGSAAGTRSLGVEYDYPATAVAGNGRSLLIGGALFGFFRTGGETAVANHRWLNFDAVPAPGGYLAAGQAKDNESGLYRLDEDGANAQLVTPIGPNFPLGLERLGDRVVFIAETAAFGRRWHSADLRGGDLQPLPLEFGNQYVYVDQAGGFAFITRPVADGSELWRTDGTAAGTIKLVSLKGTYWDTLPDQFTAFAGQVFFTAGDEVSGRELWRTDGTPAGTKLARDLWPGPESSDPYGLVATDDFLLFTADSLEYGYEPWRIRRAPGPAPRPEEPAPVTITPLPVPDAPSSPLGTLPVKQLRATVSVQVKRAKAPRGSVRWTVSGRVDGTGCSGRVRIDLRSGSRRVKTVTAQLRRCRYTATVKAAVRGRNRSLSVRTLPTRTLVAATSRTVRVR</sequence>
<accession>A0A9X3S655</accession>
<dbReference type="AlphaFoldDB" id="A0A9X3S655"/>
<dbReference type="EMBL" id="JAPDDP010000001">
    <property type="protein sequence ID" value="MDA0178698.1"/>
    <property type="molecule type" value="Genomic_DNA"/>
</dbReference>
<proteinExistence type="predicted"/>
<dbReference type="NCBIfam" id="TIGR04534">
    <property type="entry name" value="ELWxxDGT_rpt"/>
    <property type="match status" value="1"/>
</dbReference>
<evidence type="ECO:0000256" key="1">
    <source>
        <dbReference type="SAM" id="SignalP"/>
    </source>
</evidence>
<keyword evidence="3" id="KW-1185">Reference proteome</keyword>
<comment type="caution">
    <text evidence="2">The sequence shown here is derived from an EMBL/GenBank/DDBJ whole genome shotgun (WGS) entry which is preliminary data.</text>
</comment>
<organism evidence="2 3">
    <name type="scientific">Solirubrobacter phytolaccae</name>
    <dbReference type="NCBI Taxonomy" id="1404360"/>
    <lineage>
        <taxon>Bacteria</taxon>
        <taxon>Bacillati</taxon>
        <taxon>Actinomycetota</taxon>
        <taxon>Thermoleophilia</taxon>
        <taxon>Solirubrobacterales</taxon>
        <taxon>Solirubrobacteraceae</taxon>
        <taxon>Solirubrobacter</taxon>
    </lineage>
</organism>
<evidence type="ECO:0000313" key="2">
    <source>
        <dbReference type="EMBL" id="MDA0178698.1"/>
    </source>
</evidence>
<protein>
    <recommendedName>
        <fullName evidence="4">PQQ-binding-like beta-propeller repeat protein</fullName>
    </recommendedName>
</protein>